<proteinExistence type="predicted"/>
<evidence type="ECO:0000256" key="2">
    <source>
        <dbReference type="SAM" id="Coils"/>
    </source>
</evidence>
<evidence type="ECO:0000313" key="5">
    <source>
        <dbReference type="Proteomes" id="UP000265515"/>
    </source>
</evidence>
<sequence length="908" mass="102360">MASLGNAGAGANGAGTTIYFNCNQAGHIGRDCPVGKGQGTFTNNAKYWQSKKESEDNINRVVRWADYKMQKEMEEEENKKAEEERRRIEAERRKQHLEEERWDEKIRRMFAETERRMQEECDRRDKKIEEAELRTIAAVSRDLRNFRAEIRTEIQMAIAVNPKTPKRDRDAFANGLDTYLMEEEALTDDGAKVPPKRARGKRIAKNYAALDDWEEEARVMSRADYEKSLRRKASTPMKNGTERRRTQPLAVKIVAYDEVSSSEAELLKVMKSEFEDRGLHKVLNWNPKGKFGNAYVLPKHKDLERWRPIALACSEPTTTGSRWIARALNYLLEKLPGAEHFNLTATANLKQILKSAEKKLQQYGKDTLTISGGFDIKEMFTSLPHSAIMEALTWLLGEWEKKGYQRIAVCKRRKQVTLGRKTFGKGYVKLSFSHIRSFISFELQHTYTKCRGRPLRQVIGVPMGKNSSPPLACLLCAKYEVGFLRSLGSDRKLVHGVRFMDDAMLAVVCNRRKENSVSRALEILRSFGNCYGDKLSRFVEFVQVTRIRVTDWIKEGRTRSRDRGAKSAGISPSVARCKVLSRSQHHQHNAMMALSVRRATKRARSLIAHSKESKHIAESADTGGQADSSNSYDVNTMDWLKLAGILFASGCILGPLLDGIHSCVDLVVYDKGAVAIGPTTTFALKTNFWVAPLLGAFHAVVGTCHVFVEKLAKKPGQEQDNVTSFSDVALSMGAMSAVLGTSSILYHNSVQFERTVEVPPGTSGDDTWVYGVFSVDVTARSSMGEMAPITESQQGADKWLLTIQEGCARLRSIMDALFMRGGDWLEVEEGAAADQENTMQSMLDIIWELEEGPAPQLDEFIDWRQAETLMQRCYDIFKEGRDLFEALVERVLTQFNVCARVGRSTTAT</sequence>
<keyword evidence="1" id="KW-0863">Zinc-finger</keyword>
<accession>A0A388LU42</accession>
<dbReference type="Pfam" id="PF00098">
    <property type="entry name" value="zf-CCHC"/>
    <property type="match status" value="1"/>
</dbReference>
<dbReference type="OrthoDB" id="205546at2759"/>
<dbReference type="PANTHER" id="PTHR36774">
    <property type="entry name" value="INSULIN-INDUCED PROTEIN"/>
    <property type="match status" value="1"/>
</dbReference>
<keyword evidence="1" id="KW-0479">Metal-binding</keyword>
<dbReference type="Gramene" id="GBG85753">
    <property type="protein sequence ID" value="GBG85753"/>
    <property type="gene ID" value="CBR_g40482"/>
</dbReference>
<dbReference type="EMBL" id="BFEA01000533">
    <property type="protein sequence ID" value="GBG85753.1"/>
    <property type="molecule type" value="Genomic_DNA"/>
</dbReference>
<dbReference type="GO" id="GO:0008270">
    <property type="term" value="F:zinc ion binding"/>
    <property type="evidence" value="ECO:0007669"/>
    <property type="project" value="UniProtKB-KW"/>
</dbReference>
<dbReference type="AlphaFoldDB" id="A0A388LU42"/>
<evidence type="ECO:0000313" key="4">
    <source>
        <dbReference type="EMBL" id="GBG85753.1"/>
    </source>
</evidence>
<organism evidence="4 5">
    <name type="scientific">Chara braunii</name>
    <name type="common">Braun's stonewort</name>
    <dbReference type="NCBI Taxonomy" id="69332"/>
    <lineage>
        <taxon>Eukaryota</taxon>
        <taxon>Viridiplantae</taxon>
        <taxon>Streptophyta</taxon>
        <taxon>Charophyceae</taxon>
        <taxon>Charales</taxon>
        <taxon>Characeae</taxon>
        <taxon>Chara</taxon>
    </lineage>
</organism>
<keyword evidence="2" id="KW-0175">Coiled coil</keyword>
<keyword evidence="5" id="KW-1185">Reference proteome</keyword>
<name>A0A388LU42_CHABU</name>
<evidence type="ECO:0000259" key="3">
    <source>
        <dbReference type="PROSITE" id="PS50158"/>
    </source>
</evidence>
<feature type="domain" description="CCHC-type" evidence="3">
    <location>
        <begin position="20"/>
        <end position="33"/>
    </location>
</feature>
<comment type="caution">
    <text evidence="4">The sequence shown here is derived from an EMBL/GenBank/DDBJ whole genome shotgun (WGS) entry which is preliminary data.</text>
</comment>
<dbReference type="Proteomes" id="UP000265515">
    <property type="component" value="Unassembled WGS sequence"/>
</dbReference>
<feature type="coiled-coil region" evidence="2">
    <location>
        <begin position="64"/>
        <end position="134"/>
    </location>
</feature>
<dbReference type="GO" id="GO:0003676">
    <property type="term" value="F:nucleic acid binding"/>
    <property type="evidence" value="ECO:0007669"/>
    <property type="project" value="InterPro"/>
</dbReference>
<dbReference type="InterPro" id="IPR001878">
    <property type="entry name" value="Znf_CCHC"/>
</dbReference>
<dbReference type="PANTHER" id="PTHR36774:SF1">
    <property type="entry name" value="INSULIN-INDUCED PROTEIN"/>
    <property type="match status" value="1"/>
</dbReference>
<dbReference type="PROSITE" id="PS50158">
    <property type="entry name" value="ZF_CCHC"/>
    <property type="match status" value="1"/>
</dbReference>
<gene>
    <name evidence="4" type="ORF">CBR_g40482</name>
</gene>
<evidence type="ECO:0000256" key="1">
    <source>
        <dbReference type="PROSITE-ProRule" id="PRU00047"/>
    </source>
</evidence>
<keyword evidence="1" id="KW-0862">Zinc</keyword>
<reference evidence="4 5" key="1">
    <citation type="journal article" date="2018" name="Cell">
        <title>The Chara Genome: Secondary Complexity and Implications for Plant Terrestrialization.</title>
        <authorList>
            <person name="Nishiyama T."/>
            <person name="Sakayama H."/>
            <person name="Vries J.D."/>
            <person name="Buschmann H."/>
            <person name="Saint-Marcoux D."/>
            <person name="Ullrich K.K."/>
            <person name="Haas F.B."/>
            <person name="Vanderstraeten L."/>
            <person name="Becker D."/>
            <person name="Lang D."/>
            <person name="Vosolsobe S."/>
            <person name="Rombauts S."/>
            <person name="Wilhelmsson P.K.I."/>
            <person name="Janitza P."/>
            <person name="Kern R."/>
            <person name="Heyl A."/>
            <person name="Rumpler F."/>
            <person name="Villalobos L.I.A.C."/>
            <person name="Clay J.M."/>
            <person name="Skokan R."/>
            <person name="Toyoda A."/>
            <person name="Suzuki Y."/>
            <person name="Kagoshima H."/>
            <person name="Schijlen E."/>
            <person name="Tajeshwar N."/>
            <person name="Catarino B."/>
            <person name="Hetherington A.J."/>
            <person name="Saltykova A."/>
            <person name="Bonnot C."/>
            <person name="Breuninger H."/>
            <person name="Symeonidi A."/>
            <person name="Radhakrishnan G.V."/>
            <person name="Van Nieuwerburgh F."/>
            <person name="Deforce D."/>
            <person name="Chang C."/>
            <person name="Karol K.G."/>
            <person name="Hedrich R."/>
            <person name="Ulvskov P."/>
            <person name="Glockner G."/>
            <person name="Delwiche C.F."/>
            <person name="Petrasek J."/>
            <person name="Van de Peer Y."/>
            <person name="Friml J."/>
            <person name="Beilby M."/>
            <person name="Dolan L."/>
            <person name="Kohara Y."/>
            <person name="Sugano S."/>
            <person name="Fujiyama A."/>
            <person name="Delaux P.-M."/>
            <person name="Quint M."/>
            <person name="TheiBen G."/>
            <person name="Hagemann M."/>
            <person name="Harholt J."/>
            <person name="Dunand C."/>
            <person name="Zachgo S."/>
            <person name="Langdale J."/>
            <person name="Maumus F."/>
            <person name="Straeten D.V.D."/>
            <person name="Gould S.B."/>
            <person name="Rensing S.A."/>
        </authorList>
    </citation>
    <scope>NUCLEOTIDE SEQUENCE [LARGE SCALE GENOMIC DNA]</scope>
    <source>
        <strain evidence="4 5">S276</strain>
    </source>
</reference>
<protein>
    <recommendedName>
        <fullName evidence="3">CCHC-type domain-containing protein</fullName>
    </recommendedName>
</protein>